<feature type="chain" id="PRO_5003262420" evidence="1">
    <location>
        <begin position="22"/>
        <end position="120"/>
    </location>
</feature>
<organism evidence="2 3">
    <name type="scientific">Dictyostelium purpureum</name>
    <name type="common">Slime mold</name>
    <dbReference type="NCBI Taxonomy" id="5786"/>
    <lineage>
        <taxon>Eukaryota</taxon>
        <taxon>Amoebozoa</taxon>
        <taxon>Evosea</taxon>
        <taxon>Eumycetozoa</taxon>
        <taxon>Dictyostelia</taxon>
        <taxon>Dictyosteliales</taxon>
        <taxon>Dictyosteliaceae</taxon>
        <taxon>Dictyostelium</taxon>
    </lineage>
</organism>
<sequence length="120" mass="13542">MIKKLHFLFLFLLFSLVKSQCQNPQQTQLFFLSNVFYNSIIPLSGIITGLACYTENAKVQTYTFPNGALNTIPSALFNKPFKGQVVYQDFKRNGIESNFTSTEITQNNGITTVKIIGAYK</sequence>
<protein>
    <submittedName>
        <fullName evidence="2">Uncharacterized protein</fullName>
    </submittedName>
</protein>
<keyword evidence="1" id="KW-0732">Signal</keyword>
<feature type="signal peptide" evidence="1">
    <location>
        <begin position="1"/>
        <end position="21"/>
    </location>
</feature>
<dbReference type="KEGG" id="dpp:DICPUDRAFT_150750"/>
<gene>
    <name evidence="2" type="ORF">DICPUDRAFT_150750</name>
</gene>
<evidence type="ECO:0000313" key="2">
    <source>
        <dbReference type="EMBL" id="EGC36714.1"/>
    </source>
</evidence>
<dbReference type="FunCoup" id="F0ZH57">
    <property type="interactions" value="937"/>
</dbReference>
<dbReference type="AlphaFoldDB" id="F0ZH57"/>
<keyword evidence="3" id="KW-1185">Reference proteome</keyword>
<dbReference type="EMBL" id="GL871018">
    <property type="protein sequence ID" value="EGC36714.1"/>
    <property type="molecule type" value="Genomic_DNA"/>
</dbReference>
<name>F0ZH57_DICPU</name>
<dbReference type="RefSeq" id="XP_003286739.1">
    <property type="nucleotide sequence ID" value="XM_003286691.1"/>
</dbReference>
<accession>F0ZH57</accession>
<dbReference type="GeneID" id="10504133"/>
<evidence type="ECO:0000256" key="1">
    <source>
        <dbReference type="SAM" id="SignalP"/>
    </source>
</evidence>
<reference evidence="3" key="1">
    <citation type="journal article" date="2011" name="Genome Biol.">
        <title>Comparative genomics of the social amoebae Dictyostelium discoideum and Dictyostelium purpureum.</title>
        <authorList>
            <consortium name="US DOE Joint Genome Institute (JGI-PGF)"/>
            <person name="Sucgang R."/>
            <person name="Kuo A."/>
            <person name="Tian X."/>
            <person name="Salerno W."/>
            <person name="Parikh A."/>
            <person name="Feasley C.L."/>
            <person name="Dalin E."/>
            <person name="Tu H."/>
            <person name="Huang E."/>
            <person name="Barry K."/>
            <person name="Lindquist E."/>
            <person name="Shapiro H."/>
            <person name="Bruce D."/>
            <person name="Schmutz J."/>
            <person name="Salamov A."/>
            <person name="Fey P."/>
            <person name="Gaudet P."/>
            <person name="Anjard C."/>
            <person name="Babu M.M."/>
            <person name="Basu S."/>
            <person name="Bushmanova Y."/>
            <person name="van der Wel H."/>
            <person name="Katoh-Kurasawa M."/>
            <person name="Dinh C."/>
            <person name="Coutinho P.M."/>
            <person name="Saito T."/>
            <person name="Elias M."/>
            <person name="Schaap P."/>
            <person name="Kay R.R."/>
            <person name="Henrissat B."/>
            <person name="Eichinger L."/>
            <person name="Rivero F."/>
            <person name="Putnam N.H."/>
            <person name="West C.M."/>
            <person name="Loomis W.F."/>
            <person name="Chisholm R.L."/>
            <person name="Shaulsky G."/>
            <person name="Strassmann J.E."/>
            <person name="Queller D.C."/>
            <person name="Kuspa A."/>
            <person name="Grigoriev I.V."/>
        </authorList>
    </citation>
    <scope>NUCLEOTIDE SEQUENCE [LARGE SCALE GENOMIC DNA]</scope>
    <source>
        <strain evidence="3">QSDP1</strain>
    </source>
</reference>
<dbReference type="VEuPathDB" id="AmoebaDB:DICPUDRAFT_150750"/>
<dbReference type="InParanoid" id="F0ZH57"/>
<dbReference type="Proteomes" id="UP000001064">
    <property type="component" value="Unassembled WGS sequence"/>
</dbReference>
<evidence type="ECO:0000313" key="3">
    <source>
        <dbReference type="Proteomes" id="UP000001064"/>
    </source>
</evidence>
<proteinExistence type="predicted"/>